<protein>
    <submittedName>
        <fullName evidence="3">Universal stress protein PHOS34-like</fullName>
    </submittedName>
</protein>
<dbReference type="GeneID" id="104728729"/>
<dbReference type="PANTHER" id="PTHR46553:SF16">
    <property type="entry name" value="UNIVERSAL STRESS A-LIKE PROTEIN"/>
    <property type="match status" value="1"/>
</dbReference>
<reference evidence="2" key="1">
    <citation type="journal article" date="2014" name="Nat. Commun.">
        <title>The emerging biofuel crop Camelina sativa retains a highly undifferentiated hexaploid genome structure.</title>
        <authorList>
            <person name="Kagale S."/>
            <person name="Koh C."/>
            <person name="Nixon J."/>
            <person name="Bollina V."/>
            <person name="Clarke W.E."/>
            <person name="Tuteja R."/>
            <person name="Spillane C."/>
            <person name="Robinson S.J."/>
            <person name="Links M.G."/>
            <person name="Clarke C."/>
            <person name="Higgins E.E."/>
            <person name="Huebert T."/>
            <person name="Sharpe A.G."/>
            <person name="Parkin I.A."/>
        </authorList>
    </citation>
    <scope>NUCLEOTIDE SEQUENCE [LARGE SCALE GENOMIC DNA]</scope>
    <source>
        <strain evidence="2">cv. DH55</strain>
    </source>
</reference>
<dbReference type="SUPFAM" id="SSF52402">
    <property type="entry name" value="Adenine nucleotide alpha hydrolases-like"/>
    <property type="match status" value="1"/>
</dbReference>
<accession>A0ABM1QLG9</accession>
<dbReference type="PANTHER" id="PTHR46553">
    <property type="entry name" value="ADENINE NUCLEOTIDE ALPHA HYDROLASES-LIKE SUPERFAMILY PROTEIN"/>
    <property type="match status" value="1"/>
</dbReference>
<dbReference type="CDD" id="cd23659">
    <property type="entry name" value="USP_At3g01520-like"/>
    <property type="match status" value="1"/>
</dbReference>
<dbReference type="InterPro" id="IPR006015">
    <property type="entry name" value="Universal_stress_UspA"/>
</dbReference>
<dbReference type="InterPro" id="IPR014729">
    <property type="entry name" value="Rossmann-like_a/b/a_fold"/>
</dbReference>
<dbReference type="Proteomes" id="UP000694864">
    <property type="component" value="Chromosome 11"/>
</dbReference>
<dbReference type="InterPro" id="IPR006016">
    <property type="entry name" value="UspA"/>
</dbReference>
<dbReference type="RefSeq" id="XP_019087607.1">
    <property type="nucleotide sequence ID" value="XM_019232062.1"/>
</dbReference>
<keyword evidence="2" id="KW-1185">Reference proteome</keyword>
<dbReference type="Gene3D" id="3.40.50.620">
    <property type="entry name" value="HUPs"/>
    <property type="match status" value="1"/>
</dbReference>
<evidence type="ECO:0000313" key="2">
    <source>
        <dbReference type="Proteomes" id="UP000694864"/>
    </source>
</evidence>
<organism evidence="2 3">
    <name type="scientific">Camelina sativa</name>
    <name type="common">False flax</name>
    <name type="synonym">Myagrum sativum</name>
    <dbReference type="NCBI Taxonomy" id="90675"/>
    <lineage>
        <taxon>Eukaryota</taxon>
        <taxon>Viridiplantae</taxon>
        <taxon>Streptophyta</taxon>
        <taxon>Embryophyta</taxon>
        <taxon>Tracheophyta</taxon>
        <taxon>Spermatophyta</taxon>
        <taxon>Magnoliopsida</taxon>
        <taxon>eudicotyledons</taxon>
        <taxon>Gunneridae</taxon>
        <taxon>Pentapetalae</taxon>
        <taxon>rosids</taxon>
        <taxon>malvids</taxon>
        <taxon>Brassicales</taxon>
        <taxon>Brassicaceae</taxon>
        <taxon>Camelineae</taxon>
        <taxon>Camelina</taxon>
    </lineage>
</organism>
<evidence type="ECO:0000313" key="3">
    <source>
        <dbReference type="RefSeq" id="XP_019087607.1"/>
    </source>
</evidence>
<evidence type="ECO:0000259" key="1">
    <source>
        <dbReference type="Pfam" id="PF00582"/>
    </source>
</evidence>
<feature type="domain" description="UspA" evidence="1">
    <location>
        <begin position="8"/>
        <end position="159"/>
    </location>
</feature>
<sequence>MASGSDQRVVVVGVDDSAHSYHALETALDLFFIPFKANPQFKLVVVHARPTATSFLGVAGPETVHIIPMVKQDFRPGHSTAELVKKKCAEVCSAKSVEIASSEVIEGDPRNIMLEAVERHHACVLVLGSHGYGAVKRVFLGSVSDYLAHHAHCSVMIVKKPKAKPTSTEQH</sequence>
<name>A0ABM1QLG9_CAMSA</name>
<dbReference type="Pfam" id="PF00582">
    <property type="entry name" value="Usp"/>
    <property type="match status" value="1"/>
</dbReference>
<proteinExistence type="predicted"/>
<reference evidence="3" key="2">
    <citation type="submission" date="2025-08" db="UniProtKB">
        <authorList>
            <consortium name="RefSeq"/>
        </authorList>
    </citation>
    <scope>IDENTIFICATION</scope>
    <source>
        <tissue evidence="3">Leaf</tissue>
    </source>
</reference>
<dbReference type="PRINTS" id="PR01438">
    <property type="entry name" value="UNVRSLSTRESS"/>
</dbReference>
<gene>
    <name evidence="3" type="primary">LOC104728729</name>
</gene>